<evidence type="ECO:0000313" key="4">
    <source>
        <dbReference type="EMBL" id="ODQ78037.1"/>
    </source>
</evidence>
<name>A0A1E3QM25_9ASCO</name>
<feature type="region of interest" description="Disordered" evidence="3">
    <location>
        <begin position="58"/>
        <end position="78"/>
    </location>
</feature>
<dbReference type="PANTHER" id="PTHR28524:SF3">
    <property type="entry name" value="SUCCINATE DEHYDROGENASE ASSEMBLY FACTOR 4, MITOCHONDRIAL"/>
    <property type="match status" value="1"/>
</dbReference>
<dbReference type="OrthoDB" id="201362at2759"/>
<reference evidence="5" key="1">
    <citation type="submission" date="2016-05" db="EMBL/GenBank/DDBJ databases">
        <title>Comparative genomics of biotechnologically important yeasts.</title>
        <authorList>
            <consortium name="DOE Joint Genome Institute"/>
            <person name="Riley R."/>
            <person name="Haridas S."/>
            <person name="Wolfe K.H."/>
            <person name="Lopes M.R."/>
            <person name="Hittinger C.T."/>
            <person name="Goker M."/>
            <person name="Salamov A."/>
            <person name="Wisecaver J."/>
            <person name="Long T.M."/>
            <person name="Aerts A.L."/>
            <person name="Barry K."/>
            <person name="Choi C."/>
            <person name="Clum A."/>
            <person name="Coughlan A.Y."/>
            <person name="Deshpande S."/>
            <person name="Douglass A.P."/>
            <person name="Hanson S.J."/>
            <person name="Klenk H.-P."/>
            <person name="Labutti K."/>
            <person name="Lapidus A."/>
            <person name="Lindquist E."/>
            <person name="Lipzen A."/>
            <person name="Meier-Kolthoff J.P."/>
            <person name="Ohm R.A."/>
            <person name="Otillar R.P."/>
            <person name="Pangilinan J."/>
            <person name="Peng Y."/>
            <person name="Rokas A."/>
            <person name="Rosa C.A."/>
            <person name="Scheuner C."/>
            <person name="Sibirny A.A."/>
            <person name="Slot J.C."/>
            <person name="Stielow J.B."/>
            <person name="Sun H."/>
            <person name="Kurtzman C.P."/>
            <person name="Blackwell M."/>
            <person name="Grigoriev I.V."/>
            <person name="Jeffries T.W."/>
        </authorList>
    </citation>
    <scope>NUCLEOTIDE SEQUENCE [LARGE SCALE GENOMIC DNA]</scope>
    <source>
        <strain evidence="5">NRRL Y-12698</strain>
    </source>
</reference>
<dbReference type="GO" id="GO:0005759">
    <property type="term" value="C:mitochondrial matrix"/>
    <property type="evidence" value="ECO:0007669"/>
    <property type="project" value="EnsemblFungi"/>
</dbReference>
<dbReference type="EMBL" id="KV454437">
    <property type="protein sequence ID" value="ODQ78037.1"/>
    <property type="molecule type" value="Genomic_DNA"/>
</dbReference>
<dbReference type="GO" id="GO:0045333">
    <property type="term" value="P:cellular respiration"/>
    <property type="evidence" value="ECO:0007669"/>
    <property type="project" value="EnsemblFungi"/>
</dbReference>
<keyword evidence="5" id="KW-1185">Reference proteome</keyword>
<dbReference type="AlphaFoldDB" id="A0A1E3QM25"/>
<accession>A0A1E3QM25</accession>
<evidence type="ECO:0000256" key="3">
    <source>
        <dbReference type="SAM" id="MobiDB-lite"/>
    </source>
</evidence>
<evidence type="ECO:0000256" key="2">
    <source>
        <dbReference type="ARBA" id="ARBA00022170"/>
    </source>
</evidence>
<feature type="region of interest" description="Disordered" evidence="3">
    <location>
        <begin position="24"/>
        <end position="43"/>
    </location>
</feature>
<organism evidence="4 5">
    <name type="scientific">Babjeviella inositovora NRRL Y-12698</name>
    <dbReference type="NCBI Taxonomy" id="984486"/>
    <lineage>
        <taxon>Eukaryota</taxon>
        <taxon>Fungi</taxon>
        <taxon>Dikarya</taxon>
        <taxon>Ascomycota</taxon>
        <taxon>Saccharomycotina</taxon>
        <taxon>Pichiomycetes</taxon>
        <taxon>Serinales incertae sedis</taxon>
        <taxon>Babjeviella</taxon>
    </lineage>
</organism>
<dbReference type="RefSeq" id="XP_018983365.1">
    <property type="nucleotide sequence ID" value="XM_019131964.1"/>
</dbReference>
<dbReference type="GeneID" id="30149817"/>
<dbReference type="GO" id="GO:0008047">
    <property type="term" value="F:enzyme activator activity"/>
    <property type="evidence" value="ECO:0007669"/>
    <property type="project" value="EnsemblFungi"/>
</dbReference>
<proteinExistence type="inferred from homology"/>
<dbReference type="GO" id="GO:0044183">
    <property type="term" value="F:protein folding chaperone"/>
    <property type="evidence" value="ECO:0007669"/>
    <property type="project" value="EnsemblFungi"/>
</dbReference>
<dbReference type="Pfam" id="PF07896">
    <property type="entry name" value="DUF1674"/>
    <property type="match status" value="1"/>
</dbReference>
<dbReference type="GO" id="GO:0034553">
    <property type="term" value="P:mitochondrial respiratory chain complex II assembly"/>
    <property type="evidence" value="ECO:0007669"/>
    <property type="project" value="EnsemblFungi"/>
</dbReference>
<comment type="similarity">
    <text evidence="1">Belongs to the SDHAF4 family.</text>
</comment>
<dbReference type="PANTHER" id="PTHR28524">
    <property type="entry name" value="SUCCINATE DEHYDROGENASE ASSEMBLY FACTOR 4, MITOCHONDRIAL"/>
    <property type="match status" value="1"/>
</dbReference>
<evidence type="ECO:0000256" key="1">
    <source>
        <dbReference type="ARBA" id="ARBA00005701"/>
    </source>
</evidence>
<dbReference type="GO" id="GO:0034614">
    <property type="term" value="P:cellular response to reactive oxygen species"/>
    <property type="evidence" value="ECO:0007669"/>
    <property type="project" value="EnsemblFungi"/>
</dbReference>
<sequence length="132" mass="14516">MSFLTTRTLNTVYRPVVLAVRANSTPRYQPQHQPGPPKLAKEDQAEFEALQKLASSRSAIDEYNASHGHEDAVEDKSPLLKTNSVGSFAPGLFKTIPEFEGEVNPVTGEIGGPKQDPLRHGDYSFNGRCTDF</sequence>
<feature type="compositionally biased region" description="Basic and acidic residues" evidence="3">
    <location>
        <begin position="67"/>
        <end position="78"/>
    </location>
</feature>
<gene>
    <name evidence="4" type="ORF">BABINDRAFT_40290</name>
</gene>
<protein>
    <recommendedName>
        <fullName evidence="2">Succinate dehydrogenase assembly factor 4, mitochondrial</fullName>
    </recommendedName>
</protein>
<dbReference type="Proteomes" id="UP000094336">
    <property type="component" value="Unassembled WGS sequence"/>
</dbReference>
<dbReference type="InterPro" id="IPR012875">
    <property type="entry name" value="SDHF4"/>
</dbReference>
<dbReference type="STRING" id="984486.A0A1E3QM25"/>
<evidence type="ECO:0000313" key="5">
    <source>
        <dbReference type="Proteomes" id="UP000094336"/>
    </source>
</evidence>